<protein>
    <recommendedName>
        <fullName evidence="1">ABC-type transport auxiliary lipoprotein component domain-containing protein</fullName>
    </recommendedName>
</protein>
<reference evidence="2" key="2">
    <citation type="submission" date="2020-09" db="EMBL/GenBank/DDBJ databases">
        <authorList>
            <person name="Sun Q."/>
            <person name="Kim S."/>
        </authorList>
    </citation>
    <scope>NUCLEOTIDE SEQUENCE</scope>
    <source>
        <strain evidence="2">KCTC 12988</strain>
    </source>
</reference>
<reference evidence="2" key="1">
    <citation type="journal article" date="2014" name="Int. J. Syst. Evol. Microbiol.">
        <title>Complete genome sequence of Corynebacterium casei LMG S-19264T (=DSM 44701T), isolated from a smear-ripened cheese.</title>
        <authorList>
            <consortium name="US DOE Joint Genome Institute (JGI-PGF)"/>
            <person name="Walter F."/>
            <person name="Albersmeier A."/>
            <person name="Kalinowski J."/>
            <person name="Ruckert C."/>
        </authorList>
    </citation>
    <scope>NUCLEOTIDE SEQUENCE</scope>
    <source>
        <strain evidence="2">KCTC 12988</strain>
    </source>
</reference>
<organism evidence="2 3">
    <name type="scientific">Roseibacillus persicicus</name>
    <dbReference type="NCBI Taxonomy" id="454148"/>
    <lineage>
        <taxon>Bacteria</taxon>
        <taxon>Pseudomonadati</taxon>
        <taxon>Verrucomicrobiota</taxon>
        <taxon>Verrucomicrobiia</taxon>
        <taxon>Verrucomicrobiales</taxon>
        <taxon>Verrucomicrobiaceae</taxon>
        <taxon>Roseibacillus</taxon>
    </lineage>
</organism>
<comment type="caution">
    <text evidence="2">The sequence shown here is derived from an EMBL/GenBank/DDBJ whole genome shotgun (WGS) entry which is preliminary data.</text>
</comment>
<accession>A0A918TH62</accession>
<dbReference type="InterPro" id="IPR005586">
    <property type="entry name" value="ABC_trans_aux"/>
</dbReference>
<sequence length="195" mass="21316">MISPFSFATRGLVLVGLVLLSSCSFLSKGPGRSYYVLTAAGPAPTRSGIGIGVGPVNLAPFLTERPNLIFQSSPNRLEFSDEHLWAGDLEDDFARVLATNLGRRVGTANVKIYPWQRESELNYQVTIDVIRFQGTPDGETVLEANWRAYRLPEGNLVMNRNTTVTDDLLNDGFEELAASQSRLVDKLAAAIAQSL</sequence>
<dbReference type="Gene3D" id="3.40.50.10610">
    <property type="entry name" value="ABC-type transport auxiliary lipoprotein component"/>
    <property type="match status" value="1"/>
</dbReference>
<name>A0A918TH62_9BACT</name>
<gene>
    <name evidence="2" type="ORF">GCM10007100_12210</name>
</gene>
<proteinExistence type="predicted"/>
<dbReference type="EMBL" id="BMXI01000004">
    <property type="protein sequence ID" value="GHC47942.1"/>
    <property type="molecule type" value="Genomic_DNA"/>
</dbReference>
<feature type="domain" description="ABC-type transport auxiliary lipoprotein component" evidence="1">
    <location>
        <begin position="36"/>
        <end position="192"/>
    </location>
</feature>
<dbReference type="Pfam" id="PF03886">
    <property type="entry name" value="ABC_trans_aux"/>
    <property type="match status" value="1"/>
</dbReference>
<dbReference type="SUPFAM" id="SSF159594">
    <property type="entry name" value="XCC0632-like"/>
    <property type="match status" value="1"/>
</dbReference>
<keyword evidence="3" id="KW-1185">Reference proteome</keyword>
<evidence type="ECO:0000259" key="1">
    <source>
        <dbReference type="Pfam" id="PF03886"/>
    </source>
</evidence>
<dbReference type="AlphaFoldDB" id="A0A918TH62"/>
<evidence type="ECO:0000313" key="2">
    <source>
        <dbReference type="EMBL" id="GHC47942.1"/>
    </source>
</evidence>
<evidence type="ECO:0000313" key="3">
    <source>
        <dbReference type="Proteomes" id="UP000644507"/>
    </source>
</evidence>
<dbReference type="RefSeq" id="WP_189568343.1">
    <property type="nucleotide sequence ID" value="NZ_BMXI01000004.1"/>
</dbReference>
<dbReference type="Proteomes" id="UP000644507">
    <property type="component" value="Unassembled WGS sequence"/>
</dbReference>